<organism evidence="3">
    <name type="scientific">Oscillatoriales cyanobacterium SpSt-418</name>
    <dbReference type="NCBI Taxonomy" id="2282169"/>
    <lineage>
        <taxon>Bacteria</taxon>
        <taxon>Bacillati</taxon>
        <taxon>Cyanobacteriota</taxon>
        <taxon>Cyanophyceae</taxon>
        <taxon>Oscillatoriophycideae</taxon>
        <taxon>Oscillatoriales</taxon>
    </lineage>
</organism>
<accession>A0A7C3PG70</accession>
<protein>
    <submittedName>
        <fullName evidence="3">DUF4230 domain-containing protein</fullName>
    </submittedName>
</protein>
<feature type="transmembrane region" description="Helical" evidence="2">
    <location>
        <begin position="16"/>
        <end position="36"/>
    </location>
</feature>
<keyword evidence="2" id="KW-0472">Membrane</keyword>
<sequence length="258" mass="27166">MQEQDERGVGVVLRNLSMMLAGGLIAATAVGSFWAVRMGDRLLSSAQNFLNAPPPSPQVDVRSIVIEQVREASDLTTAVFSMQAVVPTSQDVKLGNFTVGTTKLLYIAHGQVQAGVDLSQIRASDAQISGNSIQFQIPAPRILDSKVDVNRSSVYDYNRGFLNLGPDVAPDLQTAAQKEALTSIVRAACDDGILQRAGDRAKQVVTRLLTTAGYTQVNVTQAPPVSASCVASAQSSPNPAPTPANPAPSTAPAAERQL</sequence>
<evidence type="ECO:0000256" key="2">
    <source>
        <dbReference type="SAM" id="Phobius"/>
    </source>
</evidence>
<keyword evidence="2" id="KW-1133">Transmembrane helix</keyword>
<feature type="compositionally biased region" description="Low complexity" evidence="1">
    <location>
        <begin position="247"/>
        <end position="258"/>
    </location>
</feature>
<proteinExistence type="predicted"/>
<dbReference type="InterPro" id="IPR025324">
    <property type="entry name" value="DUF4230"/>
</dbReference>
<reference evidence="3" key="1">
    <citation type="journal article" date="2020" name="mSystems">
        <title>Genome- and Community-Level Interaction Insights into Carbon Utilization and Element Cycling Functions of Hydrothermarchaeota in Hydrothermal Sediment.</title>
        <authorList>
            <person name="Zhou Z."/>
            <person name="Liu Y."/>
            <person name="Xu W."/>
            <person name="Pan J."/>
            <person name="Luo Z.H."/>
            <person name="Li M."/>
        </authorList>
    </citation>
    <scope>NUCLEOTIDE SEQUENCE [LARGE SCALE GENOMIC DNA]</scope>
    <source>
        <strain evidence="3">SpSt-418</strain>
    </source>
</reference>
<dbReference type="AlphaFoldDB" id="A0A7C3PG70"/>
<dbReference type="EMBL" id="DSRU01000197">
    <property type="protein sequence ID" value="HFM98739.1"/>
    <property type="molecule type" value="Genomic_DNA"/>
</dbReference>
<feature type="region of interest" description="Disordered" evidence="1">
    <location>
        <begin position="228"/>
        <end position="258"/>
    </location>
</feature>
<comment type="caution">
    <text evidence="3">The sequence shown here is derived from an EMBL/GenBank/DDBJ whole genome shotgun (WGS) entry which is preliminary data.</text>
</comment>
<keyword evidence="2" id="KW-0812">Transmembrane</keyword>
<dbReference type="Pfam" id="PF14014">
    <property type="entry name" value="DUF4230"/>
    <property type="match status" value="1"/>
</dbReference>
<name>A0A7C3PG70_9CYAN</name>
<evidence type="ECO:0000313" key="3">
    <source>
        <dbReference type="EMBL" id="HFM98739.1"/>
    </source>
</evidence>
<evidence type="ECO:0000256" key="1">
    <source>
        <dbReference type="SAM" id="MobiDB-lite"/>
    </source>
</evidence>
<gene>
    <name evidence="3" type="ORF">ENR64_13480</name>
</gene>
<feature type="compositionally biased region" description="Low complexity" evidence="1">
    <location>
        <begin position="228"/>
        <end position="237"/>
    </location>
</feature>